<dbReference type="Proteomes" id="UP000017081">
    <property type="component" value="Unassembled WGS sequence"/>
</dbReference>
<dbReference type="STRING" id="1319815.HMPREF0202_01387"/>
<dbReference type="InterPro" id="IPR016147">
    <property type="entry name" value="Pili_assmbl_chaperone_N"/>
</dbReference>
<keyword evidence="3" id="KW-1185">Reference proteome</keyword>
<dbReference type="InterPro" id="IPR013783">
    <property type="entry name" value="Ig-like_fold"/>
</dbReference>
<dbReference type="GO" id="GO:0071555">
    <property type="term" value="P:cell wall organization"/>
    <property type="evidence" value="ECO:0007669"/>
    <property type="project" value="InterPro"/>
</dbReference>
<evidence type="ECO:0000313" key="3">
    <source>
        <dbReference type="Proteomes" id="UP000017081"/>
    </source>
</evidence>
<dbReference type="eggNOG" id="COG3121">
    <property type="taxonomic scope" value="Bacteria"/>
</dbReference>
<protein>
    <recommendedName>
        <fullName evidence="1">Pili assembly chaperone N-terminal domain-containing protein</fullName>
    </recommendedName>
</protein>
<dbReference type="Gene3D" id="2.60.40.10">
    <property type="entry name" value="Immunoglobulins"/>
    <property type="match status" value="1"/>
</dbReference>
<dbReference type="GO" id="GO:0030288">
    <property type="term" value="C:outer membrane-bounded periplasmic space"/>
    <property type="evidence" value="ECO:0007669"/>
    <property type="project" value="InterPro"/>
</dbReference>
<accession>U7VBP7</accession>
<dbReference type="HOGENOM" id="CLU_096012_0_0_0"/>
<feature type="domain" description="Pili assembly chaperone N-terminal" evidence="1">
    <location>
        <begin position="28"/>
        <end position="134"/>
    </location>
</feature>
<dbReference type="EMBL" id="AXZF01000054">
    <property type="protein sequence ID" value="ERT68579.1"/>
    <property type="molecule type" value="Genomic_DNA"/>
</dbReference>
<reference evidence="2 3" key="1">
    <citation type="submission" date="2013-08" db="EMBL/GenBank/DDBJ databases">
        <authorList>
            <person name="Weinstock G."/>
            <person name="Sodergren E."/>
            <person name="Wylie T."/>
            <person name="Fulton L."/>
            <person name="Fulton R."/>
            <person name="Fronick C."/>
            <person name="O'Laughlin M."/>
            <person name="Godfrey J."/>
            <person name="Miner T."/>
            <person name="Herter B."/>
            <person name="Appelbaum E."/>
            <person name="Cordes M."/>
            <person name="Lek S."/>
            <person name="Wollam A."/>
            <person name="Pepin K.H."/>
            <person name="Palsikar V.B."/>
            <person name="Mitreva M."/>
            <person name="Wilson R.K."/>
        </authorList>
    </citation>
    <scope>NUCLEOTIDE SEQUENCE [LARGE SCALE GENOMIC DNA]</scope>
    <source>
        <strain evidence="2 3">ATCC BAA-474</strain>
    </source>
</reference>
<dbReference type="SUPFAM" id="SSF49354">
    <property type="entry name" value="PapD-like"/>
    <property type="match status" value="1"/>
</dbReference>
<name>U7VBP7_9FUSO</name>
<dbReference type="InterPro" id="IPR008962">
    <property type="entry name" value="PapD-like_sf"/>
</dbReference>
<evidence type="ECO:0000259" key="1">
    <source>
        <dbReference type="Pfam" id="PF00345"/>
    </source>
</evidence>
<dbReference type="Pfam" id="PF00345">
    <property type="entry name" value="PapD_N"/>
    <property type="match status" value="1"/>
</dbReference>
<gene>
    <name evidence="2" type="ORF">HMPREF0202_01387</name>
</gene>
<dbReference type="AlphaFoldDB" id="U7VBP7"/>
<organism evidence="2 3">
    <name type="scientific">Cetobacterium somerae ATCC BAA-474</name>
    <dbReference type="NCBI Taxonomy" id="1319815"/>
    <lineage>
        <taxon>Bacteria</taxon>
        <taxon>Fusobacteriati</taxon>
        <taxon>Fusobacteriota</taxon>
        <taxon>Fusobacteriia</taxon>
        <taxon>Fusobacteriales</taxon>
        <taxon>Fusobacteriaceae</taxon>
        <taxon>Cetobacterium</taxon>
    </lineage>
</organism>
<sequence>MSKKMKKFILGIMFFLVMLTSYSFNFSVAPTRFEIGLDKINTNEITLINNTTSPMRLESFLESAPGYEKYSLNNHIKLYPKMVAIKPGSKQVVRFRVKPEVGMEAGEYKSYVVFKEIPLKESLNKNEGKVDAQIKMITEVGISIYGYYGEIKRGTNISNLQISYNSKTSNLKITADSNSKGNSSELLKQKIEILGAGGTISDTIDSQFGRTERTGKSKIESSMKIEKLKGKKVRVTIYDSQDKVIDKKVTDTL</sequence>
<evidence type="ECO:0000313" key="2">
    <source>
        <dbReference type="EMBL" id="ERT68579.1"/>
    </source>
</evidence>
<proteinExistence type="predicted"/>
<comment type="caution">
    <text evidence="2">The sequence shown here is derived from an EMBL/GenBank/DDBJ whole genome shotgun (WGS) entry which is preliminary data.</text>
</comment>